<dbReference type="AlphaFoldDB" id="D6RI26"/>
<protein>
    <submittedName>
        <fullName evidence="1">GTF2I repeat domain containing 2</fullName>
    </submittedName>
</protein>
<dbReference type="AGR" id="MGI:2149780"/>
<reference evidence="1 3" key="1">
    <citation type="journal article" date="2009" name="PLoS Biol.">
        <title>Lineage-specific biology revealed by a finished genome assembly of the mouse.</title>
        <authorList>
            <consortium name="Mouse Genome Sequencing Consortium"/>
            <person name="Church D.M."/>
            <person name="Goodstadt L."/>
            <person name="Hillier L.W."/>
            <person name="Zody M.C."/>
            <person name="Goldstein S."/>
            <person name="She X."/>
            <person name="Bult C.J."/>
            <person name="Agarwala R."/>
            <person name="Cherry J.L."/>
            <person name="DiCuccio M."/>
            <person name="Hlavina W."/>
            <person name="Kapustin Y."/>
            <person name="Meric P."/>
            <person name="Maglott D."/>
            <person name="Birtle Z."/>
            <person name="Marques A.C."/>
            <person name="Graves T."/>
            <person name="Zhou S."/>
            <person name="Teague B."/>
            <person name="Potamousis K."/>
            <person name="Churas C."/>
            <person name="Place M."/>
            <person name="Herschleb J."/>
            <person name="Runnheim R."/>
            <person name="Forrest D."/>
            <person name="Amos-Landgraf J."/>
            <person name="Schwartz D.C."/>
            <person name="Cheng Z."/>
            <person name="Lindblad-Toh K."/>
            <person name="Eichler E.E."/>
            <person name="Ponting C.P."/>
        </authorList>
    </citation>
    <scope>NUCLEOTIDE SEQUENCE [LARGE SCALE GENOMIC DNA]</scope>
    <source>
        <strain evidence="1 3">C57BL/6J</strain>
    </source>
</reference>
<dbReference type="VEuPathDB" id="HostDB:ENSMUSG00000015942"/>
<dbReference type="Ensembl" id="ENSMUST00000123941.8">
    <property type="protein sequence ID" value="ENSMUSP00000120792.2"/>
    <property type="gene ID" value="ENSMUSG00000015942.10"/>
</dbReference>
<proteinExistence type="predicted"/>
<evidence type="ECO:0000313" key="3">
    <source>
        <dbReference type="Proteomes" id="UP000000589"/>
    </source>
</evidence>
<dbReference type="GeneTree" id="ENSGT00940000162266"/>
<organism evidence="1 3">
    <name type="scientific">Mus musculus</name>
    <name type="common">Mouse</name>
    <dbReference type="NCBI Taxonomy" id="10090"/>
    <lineage>
        <taxon>Eukaryota</taxon>
        <taxon>Metazoa</taxon>
        <taxon>Chordata</taxon>
        <taxon>Craniata</taxon>
        <taxon>Vertebrata</taxon>
        <taxon>Euteleostomi</taxon>
        <taxon>Mammalia</taxon>
        <taxon>Eutheria</taxon>
        <taxon>Euarchontoglires</taxon>
        <taxon>Glires</taxon>
        <taxon>Rodentia</taxon>
        <taxon>Myomorpha</taxon>
        <taxon>Muroidea</taxon>
        <taxon>Muridae</taxon>
        <taxon>Murinae</taxon>
        <taxon>Mus</taxon>
        <taxon>Mus</taxon>
    </lineage>
</organism>
<gene>
    <name evidence="1 2" type="primary">Gtf2ird2</name>
</gene>
<dbReference type="ExpressionAtlas" id="D6RI26">
    <property type="expression patterns" value="baseline and differential"/>
</dbReference>
<dbReference type="OrthoDB" id="10061052at2759"/>
<name>D6RI26_MOUSE</name>
<reference evidence="1" key="3">
    <citation type="submission" date="2025-08" db="UniProtKB">
        <authorList>
            <consortium name="Ensembl"/>
        </authorList>
    </citation>
    <scope>IDENTIFICATION</scope>
    <source>
        <strain evidence="1">C57BL/6J</strain>
    </source>
</reference>
<keyword evidence="3" id="KW-1185">Reference proteome</keyword>
<dbReference type="Proteomes" id="UP000000589">
    <property type="component" value="Chromosome 5"/>
</dbReference>
<dbReference type="Bgee" id="ENSMUSG00000015942">
    <property type="expression patterns" value="Expressed in saccule of membranous labyrinth and 242 other cell types or tissues"/>
</dbReference>
<dbReference type="HOGENOM" id="CLU_3279322_0_0_1"/>
<sequence length="41" mass="4455">MAQVAVTTQPTDEPSDGRMVVTFLMSALESMVRRCGSADCY</sequence>
<reference evidence="1" key="4">
    <citation type="submission" date="2025-09" db="UniProtKB">
        <authorList>
            <consortium name="Ensembl"/>
        </authorList>
    </citation>
    <scope>IDENTIFICATION</scope>
    <source>
        <strain evidence="1">C57BL/6J</strain>
    </source>
</reference>
<dbReference type="MGI" id="MGI:2149780">
    <property type="gene designation" value="Gtf2ird2"/>
</dbReference>
<evidence type="ECO:0000313" key="1">
    <source>
        <dbReference type="Ensembl" id="ENSMUSP00000120792.2"/>
    </source>
</evidence>
<accession>D6RI26</accession>
<evidence type="ECO:0000313" key="2">
    <source>
        <dbReference type="MGI" id="MGI:2149780"/>
    </source>
</evidence>
<reference evidence="1 3" key="2">
    <citation type="journal article" date="2011" name="PLoS Biol.">
        <title>Modernizing reference genome assemblies.</title>
        <authorList>
            <person name="Church D.M."/>
            <person name="Schneider V.A."/>
            <person name="Graves T."/>
            <person name="Auger K."/>
            <person name="Cunningham F."/>
            <person name="Bouk N."/>
            <person name="Chen H.C."/>
            <person name="Agarwala R."/>
            <person name="McLaren W.M."/>
            <person name="Ritchie G.R."/>
            <person name="Albracht D."/>
            <person name="Kremitzki M."/>
            <person name="Rock S."/>
            <person name="Kotkiewicz H."/>
            <person name="Kremitzki C."/>
            <person name="Wollam A."/>
            <person name="Trani L."/>
            <person name="Fulton L."/>
            <person name="Fulton R."/>
            <person name="Matthews L."/>
            <person name="Whitehead S."/>
            <person name="Chow W."/>
            <person name="Torrance J."/>
            <person name="Dunn M."/>
            <person name="Harden G."/>
            <person name="Threadgold G."/>
            <person name="Wood J."/>
            <person name="Collins J."/>
            <person name="Heath P."/>
            <person name="Griffiths G."/>
            <person name="Pelan S."/>
            <person name="Grafham D."/>
            <person name="Eichler E.E."/>
            <person name="Weinstock G."/>
            <person name="Mardis E.R."/>
            <person name="Wilson R.K."/>
            <person name="Howe K."/>
            <person name="Flicek P."/>
            <person name="Hubbard T."/>
        </authorList>
    </citation>
    <scope>NUCLEOTIDE SEQUENCE [LARGE SCALE GENOMIC DNA]</scope>
    <source>
        <strain evidence="1 3">C57BL/6J</strain>
    </source>
</reference>